<dbReference type="RefSeq" id="WP_130179470.1">
    <property type="nucleotide sequence ID" value="NZ_CP035945.1"/>
</dbReference>
<dbReference type="KEGG" id="bpro:PMF13cell1_00062"/>
<gene>
    <name evidence="3" type="ORF">PMF13cell1_00062</name>
</gene>
<feature type="compositionally biased region" description="Basic and acidic residues" evidence="1">
    <location>
        <begin position="44"/>
        <end position="53"/>
    </location>
</feature>
<keyword evidence="2" id="KW-0812">Transmembrane</keyword>
<feature type="region of interest" description="Disordered" evidence="1">
    <location>
        <begin position="28"/>
        <end position="58"/>
    </location>
</feature>
<feature type="region of interest" description="Disordered" evidence="1">
    <location>
        <begin position="103"/>
        <end position="167"/>
    </location>
</feature>
<feature type="compositionally biased region" description="Basic and acidic residues" evidence="1">
    <location>
        <begin position="195"/>
        <end position="214"/>
    </location>
</feature>
<accession>A0A4P6LR49</accession>
<dbReference type="Pfam" id="PF09826">
    <property type="entry name" value="Beta_propel"/>
    <property type="match status" value="1"/>
</dbReference>
<sequence>MKDENFNDKQMQEENKNREIMHRIKESAEKEMIPESLNPDNLDDLLKQGERSKNKSGKWRAAAADYAFRYRKAAAAAACVILVIAAVNFMPLMDFSTKSDDKAMSAQSMDTSSEQAAGEAGTEDTSASEAGAEEKKESGETAKADEAEAGKKPADKEEKEVNSAEGYISGSSYEELYEQIYTETEKAQEAWEQKIQADTRDSGGRLESSADAKSDGTANEMAAAEDSAAGGSGGTAGMKSEYSSTNVRTEGVDEGDIVKTDGSYIYTLTPSGILRIVSADGGDLSVTGQISLEDLTDSIQEMYVDGNTLCVVTSGYDSGLRWQGDETYMVDSREFIRLYTYDITDKSKITLKGTVEQDGGYYSTRKVGNYVYLLSQFYPAYKEETDAAEPRLYVPSVNSELLDSSDVLYPAIPQRESGQLVISSVNLKDPDKIQESKSLIGASGRCYVSKESIYIFGEDYTGEEMRTRIVRFSYKDGEIQARAAGEVNGSINDTFSMDEYDGCLRVVATRYKDGWWGGSMSNSLYVLDDKLKMLGKVEDLAKGEQIYSARFIGNTGYFVTYRQVDPLFSVDLTDPADPKILGELKVTGFSEYLHFYGENKLLGIGWETDPDTGERKGLKLSMFDISNPAEVKEIDKMVLKNVEFCQAMEDYKTILIDPEENILGFPMGVYDKTTYDLQGYYGVFTYNPEQGFQKLLYQSMSKWMNVSGYGYMELSEVRSVYIGDTFYLCSSKGISAFDRKEEYKNCGNLEW</sequence>
<organism evidence="3 4">
    <name type="scientific">Blautia producta</name>
    <dbReference type="NCBI Taxonomy" id="33035"/>
    <lineage>
        <taxon>Bacteria</taxon>
        <taxon>Bacillati</taxon>
        <taxon>Bacillota</taxon>
        <taxon>Clostridia</taxon>
        <taxon>Lachnospirales</taxon>
        <taxon>Lachnospiraceae</taxon>
        <taxon>Blautia</taxon>
    </lineage>
</organism>
<dbReference type="Proteomes" id="UP000289794">
    <property type="component" value="Chromosome"/>
</dbReference>
<dbReference type="EMBL" id="CP035945">
    <property type="protein sequence ID" value="QBE94571.1"/>
    <property type="molecule type" value="Genomic_DNA"/>
</dbReference>
<evidence type="ECO:0000313" key="4">
    <source>
        <dbReference type="Proteomes" id="UP000289794"/>
    </source>
</evidence>
<keyword evidence="2" id="KW-0472">Membrane</keyword>
<evidence type="ECO:0008006" key="5">
    <source>
        <dbReference type="Google" id="ProtNLM"/>
    </source>
</evidence>
<proteinExistence type="predicted"/>
<evidence type="ECO:0000313" key="3">
    <source>
        <dbReference type="EMBL" id="QBE94571.1"/>
    </source>
</evidence>
<keyword evidence="2" id="KW-1133">Transmembrane helix</keyword>
<evidence type="ECO:0000256" key="1">
    <source>
        <dbReference type="SAM" id="MobiDB-lite"/>
    </source>
</evidence>
<protein>
    <recommendedName>
        <fullName evidence="5">Beta propeller domain-containing protein</fullName>
    </recommendedName>
</protein>
<feature type="compositionally biased region" description="Basic and acidic residues" evidence="1">
    <location>
        <begin position="132"/>
        <end position="162"/>
    </location>
</feature>
<feature type="region of interest" description="Disordered" evidence="1">
    <location>
        <begin position="195"/>
        <end position="249"/>
    </location>
</feature>
<evidence type="ECO:0000256" key="2">
    <source>
        <dbReference type="SAM" id="Phobius"/>
    </source>
</evidence>
<feature type="transmembrane region" description="Helical" evidence="2">
    <location>
        <begin position="73"/>
        <end position="93"/>
    </location>
</feature>
<dbReference type="AlphaFoldDB" id="A0A4P6LR49"/>
<feature type="compositionally biased region" description="Polar residues" evidence="1">
    <location>
        <begin position="105"/>
        <end position="115"/>
    </location>
</feature>
<dbReference type="InterPro" id="IPR019198">
    <property type="entry name" value="Beta_propeller_containing"/>
</dbReference>
<reference evidence="3 4" key="1">
    <citation type="submission" date="2019-01" db="EMBL/GenBank/DDBJ databases">
        <title>PMF-metabolizing Aryl O-demethylase.</title>
        <authorList>
            <person name="Kim M."/>
        </authorList>
    </citation>
    <scope>NUCLEOTIDE SEQUENCE [LARGE SCALE GENOMIC DNA]</scope>
    <source>
        <strain evidence="3 4">PMF1</strain>
    </source>
</reference>
<name>A0A4P6LR49_9FIRM</name>
<dbReference type="SUPFAM" id="SSF69322">
    <property type="entry name" value="Tricorn protease domain 2"/>
    <property type="match status" value="1"/>
</dbReference>
<feature type="compositionally biased region" description="Low complexity" evidence="1">
    <location>
        <begin position="217"/>
        <end position="229"/>
    </location>
</feature>